<keyword evidence="2" id="KW-1185">Reference proteome</keyword>
<dbReference type="PANTHER" id="PTHR14374:SF0">
    <property type="entry name" value="TRAFFICKING PROTEIN PARTICLE COMPLEX SUBUNIT 11"/>
    <property type="match status" value="1"/>
</dbReference>
<dbReference type="AlphaFoldDB" id="A0A8J6B0W9"/>
<dbReference type="PANTHER" id="PTHR14374">
    <property type="entry name" value="FOIE GRAS"/>
    <property type="match status" value="1"/>
</dbReference>
<proteinExistence type="predicted"/>
<accession>A0A8J6B0W9</accession>
<name>A0A8J6B0W9_9EUKA</name>
<organism evidence="1 2">
    <name type="scientific">Carpediemonas membranifera</name>
    <dbReference type="NCBI Taxonomy" id="201153"/>
    <lineage>
        <taxon>Eukaryota</taxon>
        <taxon>Metamonada</taxon>
        <taxon>Carpediemonas-like organisms</taxon>
        <taxon>Carpediemonas</taxon>
    </lineage>
</organism>
<evidence type="ECO:0000313" key="1">
    <source>
        <dbReference type="EMBL" id="KAG9390569.1"/>
    </source>
</evidence>
<sequence>MEVIVPPSSADEQIKTPWRASDTSYALGFTTRRVPFGSTFKFKIFLQFARIIEDSTFFISSCAISFTSLPPILLEASDFAAEEDNIFSYERSFPADTVGATSVTSMDVSVVADGETFDINVAPQAQAGPALVVPPCQPFGVLFPTVHTIRPPLDPAVTVEIPKTIFMNEWTPLVVTSMIGRGSATKPKLTVFIKTTPSATVYCGRLDSEGKQTTPTKVYQGQQMGIDIGDFASGRELDRLAVMVEAQCHVEVVARLKVSSDAPGDMSLQTAECTATSEAVQAFTIGTRLQTRALNFVKVPDGLCLDRTDVALYTLTMCRQTEGIEVMDVAFSRPGVTALTPSSFPLARTSVFAARAANSGPATEKDVDDNQTAVVTWRRTDGAGRALVSTTTVALPPVHFMTMPVTIAATYPVAAAGGTMITVHIHVEARPGLTVTGQLTASPSRSFMISGPREVSTALVPGASSAVWDLQLLPLKTGDLDLPHIAFTTNSTNVVRPMKVVGKPVELQALGRIRVD</sequence>
<evidence type="ECO:0000313" key="2">
    <source>
        <dbReference type="Proteomes" id="UP000717585"/>
    </source>
</evidence>
<dbReference type="EMBL" id="JAHDYR010000064">
    <property type="protein sequence ID" value="KAG9390569.1"/>
    <property type="molecule type" value="Genomic_DNA"/>
</dbReference>
<protein>
    <submittedName>
        <fullName evidence="1">Gryzun, putative trafficking through Golgi</fullName>
    </submittedName>
</protein>
<dbReference type="Proteomes" id="UP000717585">
    <property type="component" value="Unassembled WGS sequence"/>
</dbReference>
<reference evidence="1" key="1">
    <citation type="submission" date="2021-05" db="EMBL/GenBank/DDBJ databases">
        <title>A free-living protist that lacks canonical eukaryotic 1 DNA replication and segregation systems.</title>
        <authorList>
            <person name="Salas-Leiva D.E."/>
            <person name="Tromer E.C."/>
            <person name="Curtis B.A."/>
            <person name="Jerlstrom-Hultqvist J."/>
            <person name="Kolisko M."/>
            <person name="Yi Z."/>
            <person name="Salas-Leiva J.S."/>
            <person name="Gallot-Lavallee L."/>
            <person name="Kops G.J.P.L."/>
            <person name="Archibald J.M."/>
            <person name="Simpson A.G.B."/>
            <person name="Roger A.J."/>
        </authorList>
    </citation>
    <scope>NUCLEOTIDE SEQUENCE</scope>
    <source>
        <strain evidence="1">BICM</strain>
    </source>
</reference>
<gene>
    <name evidence="1" type="ORF">J8273_7920</name>
</gene>
<dbReference type="OrthoDB" id="6278596at2759"/>
<comment type="caution">
    <text evidence="1">The sequence shown here is derived from an EMBL/GenBank/DDBJ whole genome shotgun (WGS) entry which is preliminary data.</text>
</comment>